<feature type="signal peptide" evidence="1">
    <location>
        <begin position="1"/>
        <end position="25"/>
    </location>
</feature>
<reference evidence="3" key="1">
    <citation type="journal article" date="2019" name="Int. J. Syst. Evol. Microbiol.">
        <title>The Global Catalogue of Microorganisms (GCM) 10K type strain sequencing project: providing services to taxonomists for standard genome sequencing and annotation.</title>
        <authorList>
            <consortium name="The Broad Institute Genomics Platform"/>
            <consortium name="The Broad Institute Genome Sequencing Center for Infectious Disease"/>
            <person name="Wu L."/>
            <person name="Ma J."/>
        </authorList>
    </citation>
    <scope>NUCLEOTIDE SEQUENCE [LARGE SCALE GENOMIC DNA]</scope>
    <source>
        <strain evidence="3">KCTC 32255</strain>
    </source>
</reference>
<keyword evidence="3" id="KW-1185">Reference proteome</keyword>
<evidence type="ECO:0000313" key="2">
    <source>
        <dbReference type="EMBL" id="MFC6866041.1"/>
    </source>
</evidence>
<dbReference type="InterPro" id="IPR011048">
    <property type="entry name" value="Haem_d1_sf"/>
</dbReference>
<keyword evidence="1" id="KW-0732">Signal</keyword>
<organism evidence="2 3">
    <name type="scientific">Haloechinothrix salitolerans</name>
    <dbReference type="NCBI Taxonomy" id="926830"/>
    <lineage>
        <taxon>Bacteria</taxon>
        <taxon>Bacillati</taxon>
        <taxon>Actinomycetota</taxon>
        <taxon>Actinomycetes</taxon>
        <taxon>Pseudonocardiales</taxon>
        <taxon>Pseudonocardiaceae</taxon>
        <taxon>Haloechinothrix</taxon>
    </lineage>
</organism>
<dbReference type="PANTHER" id="PTHR38787:SF3">
    <property type="entry name" value="REGULATORY P DOMAIN-CONTAINING PROTEIN"/>
    <property type="match status" value="1"/>
</dbReference>
<dbReference type="NCBIfam" id="TIGR04312">
    <property type="entry name" value="choice_anch_B"/>
    <property type="match status" value="1"/>
</dbReference>
<dbReference type="Pfam" id="PF08309">
    <property type="entry name" value="LVIVD"/>
    <property type="match status" value="1"/>
</dbReference>
<dbReference type="EMBL" id="JBHSXX010000001">
    <property type="protein sequence ID" value="MFC6866041.1"/>
    <property type="molecule type" value="Genomic_DNA"/>
</dbReference>
<evidence type="ECO:0000313" key="3">
    <source>
        <dbReference type="Proteomes" id="UP001596337"/>
    </source>
</evidence>
<dbReference type="SUPFAM" id="SSF51004">
    <property type="entry name" value="C-terminal (heme d1) domain of cytochrome cd1-nitrite reductase"/>
    <property type="match status" value="1"/>
</dbReference>
<protein>
    <submittedName>
        <fullName evidence="2">Choice-of-anchor B family protein</fullName>
    </submittedName>
</protein>
<dbReference type="Proteomes" id="UP001596337">
    <property type="component" value="Unassembled WGS sequence"/>
</dbReference>
<dbReference type="InterPro" id="IPR027589">
    <property type="entry name" value="Choice_anch_B"/>
</dbReference>
<proteinExistence type="predicted"/>
<gene>
    <name evidence="2" type="ORF">ACFQGD_02665</name>
</gene>
<comment type="caution">
    <text evidence="2">The sequence shown here is derived from an EMBL/GenBank/DDBJ whole genome shotgun (WGS) entry which is preliminary data.</text>
</comment>
<dbReference type="RefSeq" id="WP_345406894.1">
    <property type="nucleotide sequence ID" value="NZ_BAABLA010000123.1"/>
</dbReference>
<feature type="chain" id="PRO_5047382887" evidence="1">
    <location>
        <begin position="26"/>
        <end position="427"/>
    </location>
</feature>
<sequence length="427" mass="47130">MRATLATATIALFTASIIGAIPASAHEQAFDDVSPPTAEERAAELQHTSNGTTPCVKGVAADTYSCDGIDMLDHLWLEDLGLSFANDMWGWTDPATGIDYAIIGGTEGTVFVNLKKPRKAEVVGMLPAHVLDEHRPYWRDIKVHDNHAFIVSEQIPHGMQVFDLTRLRDESGTFTEDAHYDGFGSAHNVAINEDTGYAYAVGTSTCDGGLHMVDISDPTNPTGAGCFADDGYIHDTQCVAYSGPDADYQGRELCFNSNADRGGDGHFVSITDVTDKDNPTRVARVPYSDAGYSHQGWLTPDQKYFLHGDELDEVSHGNNTRTRIWDMRDLDDPKHIGTFDNDTTSIDHNIYIKNKRAYASNYTSGLRVYSTKDIASGELEEKAYFDVYPENDNATFEGGTWSNYPYFKRDIVGVSTMDRGLFILKVR</sequence>
<name>A0ABW2BSN4_9PSEU</name>
<dbReference type="PANTHER" id="PTHR38787">
    <property type="entry name" value="REGULATORY P DOMAIN-CONTAINING PROTEIN"/>
    <property type="match status" value="1"/>
</dbReference>
<dbReference type="InterPro" id="IPR013211">
    <property type="entry name" value="LVIVD"/>
</dbReference>
<evidence type="ECO:0000256" key="1">
    <source>
        <dbReference type="SAM" id="SignalP"/>
    </source>
</evidence>
<accession>A0ABW2BSN4</accession>